<name>A0A821XQQ2_9NEOP</name>
<sequence>MLTVIIGAYERTQHNDKNRECTVNSQVQLISVAKCGQGYAFTVPCLRRWLVAPWDARHAISTIHAKRGHPSP</sequence>
<organism evidence="1 2">
    <name type="scientific">Pieris macdunnoughi</name>
    <dbReference type="NCBI Taxonomy" id="345717"/>
    <lineage>
        <taxon>Eukaryota</taxon>
        <taxon>Metazoa</taxon>
        <taxon>Ecdysozoa</taxon>
        <taxon>Arthropoda</taxon>
        <taxon>Hexapoda</taxon>
        <taxon>Insecta</taxon>
        <taxon>Pterygota</taxon>
        <taxon>Neoptera</taxon>
        <taxon>Endopterygota</taxon>
        <taxon>Lepidoptera</taxon>
        <taxon>Glossata</taxon>
        <taxon>Ditrysia</taxon>
        <taxon>Papilionoidea</taxon>
        <taxon>Pieridae</taxon>
        <taxon>Pierinae</taxon>
        <taxon>Pieris</taxon>
    </lineage>
</organism>
<reference evidence="1" key="1">
    <citation type="submission" date="2021-02" db="EMBL/GenBank/DDBJ databases">
        <authorList>
            <person name="Steward A R."/>
        </authorList>
    </citation>
    <scope>NUCLEOTIDE SEQUENCE</scope>
</reference>
<keyword evidence="2" id="KW-1185">Reference proteome</keyword>
<dbReference type="EMBL" id="CAJOBZ010000067">
    <property type="protein sequence ID" value="CAF4942291.1"/>
    <property type="molecule type" value="Genomic_DNA"/>
</dbReference>
<accession>A0A821XQQ2</accession>
<proteinExistence type="predicted"/>
<protein>
    <submittedName>
        <fullName evidence="1">Uncharacterized protein</fullName>
    </submittedName>
</protein>
<comment type="caution">
    <text evidence="1">The sequence shown here is derived from an EMBL/GenBank/DDBJ whole genome shotgun (WGS) entry which is preliminary data.</text>
</comment>
<dbReference type="AlphaFoldDB" id="A0A821XQQ2"/>
<evidence type="ECO:0000313" key="2">
    <source>
        <dbReference type="Proteomes" id="UP000663880"/>
    </source>
</evidence>
<dbReference type="Proteomes" id="UP000663880">
    <property type="component" value="Unassembled WGS sequence"/>
</dbReference>
<gene>
    <name evidence="1" type="ORF">PMACD_LOCUS14839</name>
</gene>
<evidence type="ECO:0000313" key="1">
    <source>
        <dbReference type="EMBL" id="CAF4942291.1"/>
    </source>
</evidence>